<proteinExistence type="predicted"/>
<sequence length="138" mass="15659">MAMCLERLNEHHAQLLRKQGWFVLDDFLSEVAAESLHSEILEAAKAGKLQQHRFQFGSSTFEKPHIFEADLHDAAMQSALPSFADLFFDDALSKRLDAILPELALEQGLKKCWRDTAGMWPSKLAIPCSDRLSLIYEI</sequence>
<dbReference type="Proteomes" id="UP001178507">
    <property type="component" value="Unassembled WGS sequence"/>
</dbReference>
<reference evidence="1" key="1">
    <citation type="submission" date="2023-08" db="EMBL/GenBank/DDBJ databases">
        <authorList>
            <person name="Chen Y."/>
            <person name="Shah S."/>
            <person name="Dougan E. K."/>
            <person name="Thang M."/>
            <person name="Chan C."/>
        </authorList>
    </citation>
    <scope>NUCLEOTIDE SEQUENCE</scope>
</reference>
<comment type="caution">
    <text evidence="1">The sequence shown here is derived from an EMBL/GenBank/DDBJ whole genome shotgun (WGS) entry which is preliminary data.</text>
</comment>
<gene>
    <name evidence="1" type="ORF">EVOR1521_LOCUS18146</name>
</gene>
<dbReference type="Gene3D" id="2.60.120.620">
    <property type="entry name" value="q2cbj1_9rhob like domain"/>
    <property type="match status" value="1"/>
</dbReference>
<organism evidence="1 2">
    <name type="scientific">Effrenium voratum</name>
    <dbReference type="NCBI Taxonomy" id="2562239"/>
    <lineage>
        <taxon>Eukaryota</taxon>
        <taxon>Sar</taxon>
        <taxon>Alveolata</taxon>
        <taxon>Dinophyceae</taxon>
        <taxon>Suessiales</taxon>
        <taxon>Symbiodiniaceae</taxon>
        <taxon>Effrenium</taxon>
    </lineage>
</organism>
<dbReference type="EMBL" id="CAUJNA010002513">
    <property type="protein sequence ID" value="CAJ1393233.1"/>
    <property type="molecule type" value="Genomic_DNA"/>
</dbReference>
<evidence type="ECO:0000313" key="1">
    <source>
        <dbReference type="EMBL" id="CAJ1393233.1"/>
    </source>
</evidence>
<name>A0AA36N8G9_9DINO</name>
<evidence type="ECO:0000313" key="2">
    <source>
        <dbReference type="Proteomes" id="UP001178507"/>
    </source>
</evidence>
<keyword evidence="2" id="KW-1185">Reference proteome</keyword>
<protein>
    <submittedName>
        <fullName evidence="1">Uncharacterized protein</fullName>
    </submittedName>
</protein>
<accession>A0AA36N8G9</accession>
<dbReference type="AlphaFoldDB" id="A0AA36N8G9"/>